<evidence type="ECO:0000313" key="1">
    <source>
        <dbReference type="EMBL" id="CAG34771.1"/>
    </source>
</evidence>
<accession>Q6AS92</accession>
<dbReference type="eggNOG" id="COG4122">
    <property type="taxonomic scope" value="Bacteria"/>
</dbReference>
<dbReference type="InterPro" id="IPR014985">
    <property type="entry name" value="WbqC"/>
</dbReference>
<gene>
    <name evidence="1" type="ordered locus">DP0042</name>
</gene>
<dbReference type="RefSeq" id="WP_011187287.1">
    <property type="nucleotide sequence ID" value="NC_006138.1"/>
</dbReference>
<evidence type="ECO:0000313" key="2">
    <source>
        <dbReference type="Proteomes" id="UP000000602"/>
    </source>
</evidence>
<dbReference type="Pfam" id="PF08889">
    <property type="entry name" value="WbqC"/>
    <property type="match status" value="1"/>
</dbReference>
<dbReference type="EMBL" id="CR522870">
    <property type="protein sequence ID" value="CAG34771.1"/>
    <property type="molecule type" value="Genomic_DNA"/>
</dbReference>
<dbReference type="OrthoDB" id="3611744at2"/>
<dbReference type="KEGG" id="dps:DP0042"/>
<dbReference type="HOGENOM" id="CLU_079350_0_0_7"/>
<reference evidence="2" key="1">
    <citation type="journal article" date="2004" name="Environ. Microbiol.">
        <title>The genome of Desulfotalea psychrophila, a sulfate-reducing bacterium from permanently cold Arctic sediments.</title>
        <authorList>
            <person name="Rabus R."/>
            <person name="Ruepp A."/>
            <person name="Frickey T."/>
            <person name="Rattei T."/>
            <person name="Fartmann B."/>
            <person name="Stark M."/>
            <person name="Bauer M."/>
            <person name="Zibat A."/>
            <person name="Lombardot T."/>
            <person name="Becker I."/>
            <person name="Amann J."/>
            <person name="Gellner K."/>
            <person name="Teeling H."/>
            <person name="Leuschner W.D."/>
            <person name="Gloeckner F.-O."/>
            <person name="Lupas A.N."/>
            <person name="Amann R."/>
            <person name="Klenk H.-P."/>
        </authorList>
    </citation>
    <scope>NUCLEOTIDE SEQUENCE [LARGE SCALE GENOMIC DNA]</scope>
    <source>
        <strain evidence="2">DSM 12343 / LSv54</strain>
    </source>
</reference>
<name>Q6AS92_DESPS</name>
<dbReference type="Proteomes" id="UP000000602">
    <property type="component" value="Chromosome"/>
</dbReference>
<dbReference type="STRING" id="177439.DP0042"/>
<evidence type="ECO:0008006" key="3">
    <source>
        <dbReference type="Google" id="ProtNLM"/>
    </source>
</evidence>
<organism evidence="1 2">
    <name type="scientific">Desulfotalea psychrophila (strain LSv54 / DSM 12343)</name>
    <dbReference type="NCBI Taxonomy" id="177439"/>
    <lineage>
        <taxon>Bacteria</taxon>
        <taxon>Pseudomonadati</taxon>
        <taxon>Thermodesulfobacteriota</taxon>
        <taxon>Desulfobulbia</taxon>
        <taxon>Desulfobulbales</taxon>
        <taxon>Desulfocapsaceae</taxon>
        <taxon>Desulfotalea</taxon>
    </lineage>
</organism>
<sequence length="229" mass="26335">MVIAVMQPYLFPYFGYYQLVNCADKFVVYDDVNYIKGGYINRNNILVKGQSQRFTVPVPGASSNKKIKELSFSSDVKKVLSTIQQSYSKALFFNEIFPIVEAILTYEDRSLAEVCKQSLSQVFAYLGVEKEIIKSSELDYDHSLSAADRLIDITRRFGANKYINSIGGQSLYNKDYFQSNGIELSFIKMDEVSYTQANNKFVPYLSMIDVLMWCKKERVVEMLKSYKMV</sequence>
<protein>
    <recommendedName>
        <fullName evidence="3">WbqC-like protein</fullName>
    </recommendedName>
</protein>
<keyword evidence="2" id="KW-1185">Reference proteome</keyword>
<proteinExistence type="predicted"/>
<dbReference type="AlphaFoldDB" id="Q6AS92"/>